<dbReference type="SUPFAM" id="SSF103039">
    <property type="entry name" value="CheC-like"/>
    <property type="match status" value="1"/>
</dbReference>
<dbReference type="EMBL" id="JAGFNY010000007">
    <property type="protein sequence ID" value="MBW7569939.1"/>
    <property type="molecule type" value="Genomic_DNA"/>
</dbReference>
<reference evidence="2 3" key="1">
    <citation type="submission" date="2021-03" db="EMBL/GenBank/DDBJ databases">
        <title>Succinivibrio sp. nov. isolated from feces of cow.</title>
        <authorList>
            <person name="Choi J.-Y."/>
        </authorList>
    </citation>
    <scope>NUCLEOTIDE SEQUENCE [LARGE SCALE GENOMIC DNA]</scope>
    <source>
        <strain evidence="2 3">AGMB01872</strain>
    </source>
</reference>
<dbReference type="InterPro" id="IPR024513">
    <property type="entry name" value="DUF3334"/>
</dbReference>
<keyword evidence="3" id="KW-1185">Reference proteome</keyword>
<comment type="caution">
    <text evidence="2">The sequence shown here is derived from an EMBL/GenBank/DDBJ whole genome shotgun (WGS) entry which is preliminary data.</text>
</comment>
<dbReference type="RefSeq" id="WP_219937154.1">
    <property type="nucleotide sequence ID" value="NZ_JAGFNY010000007.1"/>
</dbReference>
<protein>
    <submittedName>
        <fullName evidence="2">DUF3334 family protein</fullName>
    </submittedName>
</protein>
<dbReference type="Gene3D" id="3.40.1550.10">
    <property type="entry name" value="CheC-like"/>
    <property type="match status" value="1"/>
</dbReference>
<proteinExistence type="predicted"/>
<organism evidence="2 3">
    <name type="scientific">Succinivibrio faecicola</name>
    <dbReference type="NCBI Taxonomy" id="2820300"/>
    <lineage>
        <taxon>Bacteria</taxon>
        <taxon>Pseudomonadati</taxon>
        <taxon>Pseudomonadota</taxon>
        <taxon>Gammaproteobacteria</taxon>
        <taxon>Aeromonadales</taxon>
        <taxon>Succinivibrionaceae</taxon>
        <taxon>Succinivibrio</taxon>
    </lineage>
</organism>
<dbReference type="PROSITE" id="PS51257">
    <property type="entry name" value="PROKAR_LIPOPROTEIN"/>
    <property type="match status" value="1"/>
</dbReference>
<dbReference type="InterPro" id="IPR028976">
    <property type="entry name" value="CheC-like_sf"/>
</dbReference>
<evidence type="ECO:0000313" key="2">
    <source>
        <dbReference type="EMBL" id="MBW7569939.1"/>
    </source>
</evidence>
<dbReference type="Proteomes" id="UP000731465">
    <property type="component" value="Unassembled WGS sequence"/>
</dbReference>
<name>A0ABS7DFV5_9GAMM</name>
<gene>
    <name evidence="2" type="ORF">J5V48_03420</name>
</gene>
<accession>A0ABS7DFV5</accession>
<sequence length="204" mass="22903">MSETHIKSIDSNDMILTLCQSVSNVITTATGCKTNYAPLIQKITKTILAPDIGTFVMFTGSFSGMVVLNFPKETAMEIYTKYMKNMGMKDNEIAKNYTQEEVSNTLGELMNQILGNFTRIISEDLHIRIDQSQPKMLVLPREVQISISVNLDNPKFGKVTFNTEGGNVFYVELAMDDTSFVALKGFESRTELSPDDILEQYKQV</sequence>
<keyword evidence="1" id="KW-0145">Chemotaxis</keyword>
<evidence type="ECO:0000313" key="3">
    <source>
        <dbReference type="Proteomes" id="UP000731465"/>
    </source>
</evidence>
<dbReference type="Pfam" id="PF11813">
    <property type="entry name" value="DUF3334"/>
    <property type="match status" value="1"/>
</dbReference>
<evidence type="ECO:0000256" key="1">
    <source>
        <dbReference type="ARBA" id="ARBA00022500"/>
    </source>
</evidence>